<feature type="region of interest" description="Disordered" evidence="5">
    <location>
        <begin position="134"/>
        <end position="228"/>
    </location>
</feature>
<keyword evidence="3" id="KW-0539">Nucleus</keyword>
<dbReference type="OrthoDB" id="6162891at2759"/>
<protein>
    <recommendedName>
        <fullName evidence="6">Bromo domain-containing protein</fullName>
    </recommendedName>
</protein>
<feature type="compositionally biased region" description="Polar residues" evidence="5">
    <location>
        <begin position="73"/>
        <end position="84"/>
    </location>
</feature>
<dbReference type="SUPFAM" id="SSF47370">
    <property type="entry name" value="Bromodomain"/>
    <property type="match status" value="1"/>
</dbReference>
<feature type="region of interest" description="Disordered" evidence="5">
    <location>
        <begin position="1"/>
        <end position="111"/>
    </location>
</feature>
<name>A0A3P6QS81_DIBLA</name>
<dbReference type="GO" id="GO:0005634">
    <property type="term" value="C:nucleus"/>
    <property type="evidence" value="ECO:0007669"/>
    <property type="project" value="UniProtKB-SubCell"/>
</dbReference>
<feature type="compositionally biased region" description="Basic residues" evidence="5">
    <location>
        <begin position="1"/>
        <end position="11"/>
    </location>
</feature>
<sequence length="288" mass="32328">MQANNKKKRKLAQQVAISDKRQCIRPDFKTHLAPNQSSRKDVGTRGRRPKRASSFPPNSSDGRIRGMAKPRQGEQQQSHQTNVCRFSDLLPKHQKQQKQRQRQRKMLFLKRQRHQAVKSLVCFKAKRSLKRGKLPPVAISTNNDGVGCNHASHSPADFDKESGSANGFSSRTGSYLGRQNESSPNGLFPHSDLGSANGSSSLEAPSQGDTRGTSRPKRSRTTAGKLRQPMNTIDLEFCRRATEDLIAHEASWPFRRPVSSKGVPLYRKVIKRPIDLSTILKRLSDEKV</sequence>
<dbReference type="GO" id="GO:0000785">
    <property type="term" value="C:chromatin"/>
    <property type="evidence" value="ECO:0007669"/>
    <property type="project" value="TreeGrafter"/>
</dbReference>
<reference evidence="7 8" key="1">
    <citation type="submission" date="2018-11" db="EMBL/GenBank/DDBJ databases">
        <authorList>
            <consortium name="Pathogen Informatics"/>
        </authorList>
    </citation>
    <scope>NUCLEOTIDE SEQUENCE [LARGE SCALE GENOMIC DNA]</scope>
</reference>
<dbReference type="InterPro" id="IPR036427">
    <property type="entry name" value="Bromodomain-like_sf"/>
</dbReference>
<dbReference type="PANTHER" id="PTHR45915">
    <property type="entry name" value="TRANSCRIPTION INTERMEDIARY FACTOR"/>
    <property type="match status" value="1"/>
</dbReference>
<evidence type="ECO:0000313" key="7">
    <source>
        <dbReference type="EMBL" id="VDK35414.1"/>
    </source>
</evidence>
<evidence type="ECO:0000256" key="4">
    <source>
        <dbReference type="PROSITE-ProRule" id="PRU00035"/>
    </source>
</evidence>
<dbReference type="EMBL" id="UYRU01003220">
    <property type="protein sequence ID" value="VDK35414.1"/>
    <property type="molecule type" value="Genomic_DNA"/>
</dbReference>
<keyword evidence="2 4" id="KW-0103">Bromodomain</keyword>
<keyword evidence="8" id="KW-1185">Reference proteome</keyword>
<evidence type="ECO:0000259" key="6">
    <source>
        <dbReference type="PROSITE" id="PS50014"/>
    </source>
</evidence>
<dbReference type="PANTHER" id="PTHR45915:SF2">
    <property type="entry name" value="TOUTATIS, ISOFORM E"/>
    <property type="match status" value="1"/>
</dbReference>
<proteinExistence type="predicted"/>
<evidence type="ECO:0000256" key="3">
    <source>
        <dbReference type="ARBA" id="ARBA00023242"/>
    </source>
</evidence>
<dbReference type="Pfam" id="PF00439">
    <property type="entry name" value="Bromodomain"/>
    <property type="match status" value="1"/>
</dbReference>
<feature type="compositionally biased region" description="Polar residues" evidence="5">
    <location>
        <begin position="163"/>
        <end position="185"/>
    </location>
</feature>
<evidence type="ECO:0000256" key="5">
    <source>
        <dbReference type="SAM" id="MobiDB-lite"/>
    </source>
</evidence>
<accession>A0A3P6QS81</accession>
<dbReference type="PRINTS" id="PR00503">
    <property type="entry name" value="BROMODOMAIN"/>
</dbReference>
<dbReference type="InterPro" id="IPR001487">
    <property type="entry name" value="Bromodomain"/>
</dbReference>
<evidence type="ECO:0000256" key="1">
    <source>
        <dbReference type="ARBA" id="ARBA00004123"/>
    </source>
</evidence>
<feature type="compositionally biased region" description="Basic and acidic residues" evidence="5">
    <location>
        <begin position="18"/>
        <end position="30"/>
    </location>
</feature>
<feature type="compositionally biased region" description="Polar residues" evidence="5">
    <location>
        <begin position="194"/>
        <end position="213"/>
    </location>
</feature>
<dbReference type="Proteomes" id="UP000281553">
    <property type="component" value="Unassembled WGS sequence"/>
</dbReference>
<feature type="compositionally biased region" description="Basic residues" evidence="5">
    <location>
        <begin position="92"/>
        <end position="111"/>
    </location>
</feature>
<evidence type="ECO:0000313" key="8">
    <source>
        <dbReference type="Proteomes" id="UP000281553"/>
    </source>
</evidence>
<organism evidence="7 8">
    <name type="scientific">Dibothriocephalus latus</name>
    <name type="common">Fish tapeworm</name>
    <name type="synonym">Diphyllobothrium latum</name>
    <dbReference type="NCBI Taxonomy" id="60516"/>
    <lineage>
        <taxon>Eukaryota</taxon>
        <taxon>Metazoa</taxon>
        <taxon>Spiralia</taxon>
        <taxon>Lophotrochozoa</taxon>
        <taxon>Platyhelminthes</taxon>
        <taxon>Cestoda</taxon>
        <taxon>Eucestoda</taxon>
        <taxon>Diphyllobothriidea</taxon>
        <taxon>Diphyllobothriidae</taxon>
        <taxon>Dibothriocephalus</taxon>
    </lineage>
</organism>
<evidence type="ECO:0000256" key="2">
    <source>
        <dbReference type="ARBA" id="ARBA00023117"/>
    </source>
</evidence>
<comment type="subcellular location">
    <subcellularLocation>
        <location evidence="1">Nucleus</location>
    </subcellularLocation>
</comment>
<dbReference type="PROSITE" id="PS50014">
    <property type="entry name" value="BROMODOMAIN_2"/>
    <property type="match status" value="1"/>
</dbReference>
<gene>
    <name evidence="7" type="ORF">DILT_LOCUS681</name>
</gene>
<dbReference type="Gene3D" id="1.20.920.10">
    <property type="entry name" value="Bromodomain-like"/>
    <property type="match status" value="1"/>
</dbReference>
<feature type="domain" description="Bromo" evidence="6">
    <location>
        <begin position="246"/>
        <end position="288"/>
    </location>
</feature>
<dbReference type="AlphaFoldDB" id="A0A3P6QS81"/>